<feature type="transmembrane region" description="Helical" evidence="6">
    <location>
        <begin position="167"/>
        <end position="185"/>
    </location>
</feature>
<proteinExistence type="predicted"/>
<feature type="transmembrane region" description="Helical" evidence="6">
    <location>
        <begin position="274"/>
        <end position="291"/>
    </location>
</feature>
<organism evidence="8 9">
    <name type="scientific">Piromyces finnis</name>
    <dbReference type="NCBI Taxonomy" id="1754191"/>
    <lineage>
        <taxon>Eukaryota</taxon>
        <taxon>Fungi</taxon>
        <taxon>Fungi incertae sedis</taxon>
        <taxon>Chytridiomycota</taxon>
        <taxon>Chytridiomycota incertae sedis</taxon>
        <taxon>Neocallimastigomycetes</taxon>
        <taxon>Neocallimastigales</taxon>
        <taxon>Neocallimastigaceae</taxon>
        <taxon>Piromyces</taxon>
    </lineage>
</organism>
<dbReference type="InterPro" id="IPR002656">
    <property type="entry name" value="Acyl_transf_3_dom"/>
</dbReference>
<feature type="transmembrane region" description="Helical" evidence="6">
    <location>
        <begin position="20"/>
        <end position="40"/>
    </location>
</feature>
<evidence type="ECO:0000313" key="8">
    <source>
        <dbReference type="EMBL" id="ORX39514.1"/>
    </source>
</evidence>
<dbReference type="GO" id="GO:0005886">
    <property type="term" value="C:plasma membrane"/>
    <property type="evidence" value="ECO:0007669"/>
    <property type="project" value="UniProtKB-SubCell"/>
</dbReference>
<dbReference type="STRING" id="1754191.A0A1Y1UPT0"/>
<protein>
    <recommendedName>
        <fullName evidence="7">Acyltransferase 3 domain-containing protein</fullName>
    </recommendedName>
</protein>
<keyword evidence="9" id="KW-1185">Reference proteome</keyword>
<reference evidence="8 9" key="1">
    <citation type="submission" date="2016-08" db="EMBL/GenBank/DDBJ databases">
        <title>Genomes of anaerobic fungi encode conserved fungal cellulosomes for biomass hydrolysis.</title>
        <authorList>
            <consortium name="DOE Joint Genome Institute"/>
            <person name="Haitjema C.H."/>
            <person name="Gilmore S.P."/>
            <person name="Henske J.K."/>
            <person name="Solomon K.V."/>
            <person name="De Groot R."/>
            <person name="Kuo A."/>
            <person name="Mondo S.J."/>
            <person name="Salamov A.A."/>
            <person name="Labutti K."/>
            <person name="Zhao Z."/>
            <person name="Chiniquy J."/>
            <person name="Barry K."/>
            <person name="Brewer H.M."/>
            <person name="Purvine S.O."/>
            <person name="Wright A.T."/>
            <person name="Boxma B."/>
            <person name="Van Alen T."/>
            <person name="Hackstein J.H."/>
            <person name="Baker S.E."/>
            <person name="Grigoriev I.V."/>
            <person name="O'Malley M.A."/>
        </authorList>
    </citation>
    <scope>NUCLEOTIDE SEQUENCE [LARGE SCALE GENOMIC DNA]</scope>
    <source>
        <strain evidence="9">finn</strain>
    </source>
</reference>
<keyword evidence="5 6" id="KW-0472">Membrane</keyword>
<feature type="transmembrane region" description="Helical" evidence="6">
    <location>
        <begin position="88"/>
        <end position="106"/>
    </location>
</feature>
<gene>
    <name evidence="8" type="ORF">BCR36DRAFT_262053</name>
</gene>
<comment type="caution">
    <text evidence="8">The sequence shown here is derived from an EMBL/GenBank/DDBJ whole genome shotgun (WGS) entry which is preliminary data.</text>
</comment>
<dbReference type="PANTHER" id="PTHR40074:SF2">
    <property type="entry name" value="O-ACETYLTRANSFERASE WECH"/>
    <property type="match status" value="1"/>
</dbReference>
<keyword evidence="3 6" id="KW-0812">Transmembrane</keyword>
<reference evidence="8 9" key="2">
    <citation type="submission" date="2016-08" db="EMBL/GenBank/DDBJ databases">
        <title>Pervasive Adenine N6-methylation of Active Genes in Fungi.</title>
        <authorList>
            <consortium name="DOE Joint Genome Institute"/>
            <person name="Mondo S.J."/>
            <person name="Dannebaum R.O."/>
            <person name="Kuo R.C."/>
            <person name="Labutti K."/>
            <person name="Haridas S."/>
            <person name="Kuo A."/>
            <person name="Salamov A."/>
            <person name="Ahrendt S.R."/>
            <person name="Lipzen A."/>
            <person name="Sullivan W."/>
            <person name="Andreopoulos W.B."/>
            <person name="Clum A."/>
            <person name="Lindquist E."/>
            <person name="Daum C."/>
            <person name="Ramamoorthy G.K."/>
            <person name="Gryganskyi A."/>
            <person name="Culley D."/>
            <person name="Magnuson J.K."/>
            <person name="James T.Y."/>
            <person name="O'Malley M.A."/>
            <person name="Stajich J.E."/>
            <person name="Spatafora J.W."/>
            <person name="Visel A."/>
            <person name="Grigoriev I.V."/>
        </authorList>
    </citation>
    <scope>NUCLEOTIDE SEQUENCE [LARGE SCALE GENOMIC DNA]</scope>
    <source>
        <strain evidence="9">finn</strain>
    </source>
</reference>
<dbReference type="AlphaFoldDB" id="A0A1Y1UPT0"/>
<feature type="transmembrane region" description="Helical" evidence="6">
    <location>
        <begin position="236"/>
        <end position="254"/>
    </location>
</feature>
<feature type="transmembrane region" description="Helical" evidence="6">
    <location>
        <begin position="312"/>
        <end position="333"/>
    </location>
</feature>
<dbReference type="GO" id="GO:0009246">
    <property type="term" value="P:enterobacterial common antigen biosynthetic process"/>
    <property type="evidence" value="ECO:0007669"/>
    <property type="project" value="TreeGrafter"/>
</dbReference>
<feature type="non-terminal residue" evidence="8">
    <location>
        <position position="371"/>
    </location>
</feature>
<accession>A0A1Y1UPT0</accession>
<evidence type="ECO:0000256" key="4">
    <source>
        <dbReference type="ARBA" id="ARBA00022989"/>
    </source>
</evidence>
<evidence type="ECO:0000259" key="7">
    <source>
        <dbReference type="Pfam" id="PF01757"/>
    </source>
</evidence>
<dbReference type="Proteomes" id="UP000193719">
    <property type="component" value="Unassembled WGS sequence"/>
</dbReference>
<evidence type="ECO:0000256" key="1">
    <source>
        <dbReference type="ARBA" id="ARBA00004651"/>
    </source>
</evidence>
<feature type="transmembrane region" description="Helical" evidence="6">
    <location>
        <begin position="52"/>
        <end position="73"/>
    </location>
</feature>
<evidence type="ECO:0000256" key="2">
    <source>
        <dbReference type="ARBA" id="ARBA00022475"/>
    </source>
</evidence>
<keyword evidence="4 6" id="KW-1133">Transmembrane helix</keyword>
<evidence type="ECO:0000313" key="9">
    <source>
        <dbReference type="Proteomes" id="UP000193719"/>
    </source>
</evidence>
<dbReference type="GO" id="GO:0016413">
    <property type="term" value="F:O-acetyltransferase activity"/>
    <property type="evidence" value="ECO:0007669"/>
    <property type="project" value="TreeGrafter"/>
</dbReference>
<feature type="non-terminal residue" evidence="8">
    <location>
        <position position="1"/>
    </location>
</feature>
<name>A0A1Y1UPT0_9FUNG</name>
<dbReference type="EMBL" id="MCFH01000104">
    <property type="protein sequence ID" value="ORX39514.1"/>
    <property type="molecule type" value="Genomic_DNA"/>
</dbReference>
<comment type="subcellular location">
    <subcellularLocation>
        <location evidence="1">Cell membrane</location>
        <topology evidence="1">Multi-pass membrane protein</topology>
    </subcellularLocation>
</comment>
<evidence type="ECO:0000256" key="6">
    <source>
        <dbReference type="SAM" id="Phobius"/>
    </source>
</evidence>
<feature type="domain" description="Acyltransferase 3" evidence="7">
    <location>
        <begin position="15"/>
        <end position="362"/>
    </location>
</feature>
<dbReference type="Pfam" id="PF01757">
    <property type="entry name" value="Acyl_transf_3"/>
    <property type="match status" value="1"/>
</dbReference>
<feature type="transmembrane region" description="Helical" evidence="6">
    <location>
        <begin position="345"/>
        <end position="368"/>
    </location>
</feature>
<feature type="transmembrane region" description="Helical" evidence="6">
    <location>
        <begin position="205"/>
        <end position="224"/>
    </location>
</feature>
<evidence type="ECO:0000256" key="5">
    <source>
        <dbReference type="ARBA" id="ARBA00023136"/>
    </source>
</evidence>
<sequence>NKNNNNNQNSKKRVYWIDWLRVLACYLVVFLHCSFFYVNIDVKTFNGMVLSIYYGLPLGCVPLFILISGSLFLNPKKKIPLKVLYGKYIRRLFISLVFWSLYYNLINEYIVNVGKKEHHFNLEECKTAITGIVLGKNGGHLWYLFFVIGLYILTPIYKCITEKRDVAWYFVIYFIIIYHFIPTFIDFMKIFFNFNLSLVDDYIKKHMFEINGYYSAYYILGYLLNTQEFKNKKYITYFYIIGIVGFISTHVLRFSTNYIQKKHNRIQFSKNNNINITMTVLGVFLFFKYKLSNWINNIMENNKFINKLILKLSECSFGIYLAHMAVLDIIVRFTKLTSLSFNPLFWMPIFGTLVFTTTATVIFLLRFIPFF</sequence>
<dbReference type="PANTHER" id="PTHR40074">
    <property type="entry name" value="O-ACETYLTRANSFERASE WECH"/>
    <property type="match status" value="1"/>
</dbReference>
<feature type="transmembrane region" description="Helical" evidence="6">
    <location>
        <begin position="141"/>
        <end position="160"/>
    </location>
</feature>
<keyword evidence="2" id="KW-1003">Cell membrane</keyword>
<evidence type="ECO:0000256" key="3">
    <source>
        <dbReference type="ARBA" id="ARBA00022692"/>
    </source>
</evidence>